<evidence type="ECO:0000313" key="2">
    <source>
        <dbReference type="EMBL" id="AIX22812.1"/>
    </source>
</evidence>
<evidence type="ECO:0000313" key="1">
    <source>
        <dbReference type="EMBL" id="AIX14438.1"/>
    </source>
</evidence>
<protein>
    <submittedName>
        <fullName evidence="1">Uncharacterized protein</fullName>
    </submittedName>
</protein>
<dbReference type="OrthoDB" id="32545at10239"/>
<dbReference type="Proteomes" id="UP000185280">
    <property type="component" value="Segment"/>
</dbReference>
<dbReference type="EMBL" id="KJ019027">
    <property type="protein sequence ID" value="AIX14438.1"/>
    <property type="molecule type" value="Genomic_DNA"/>
</dbReference>
<dbReference type="EMBL" id="KJ019128">
    <property type="protein sequence ID" value="AIX38044.1"/>
    <property type="molecule type" value="Genomic_DNA"/>
</dbReference>
<sequence length="222" mass="24142">MTLTTTAAQQQAEILKQLLPAALTDTTTKLNKIISFATDDEKQDLDDFFGKGGNSAVDKTKFVAPIFNPSLAKIAKAKGLDYISEEAVGYDAKCLKEILDELDSQLENKLSMGQDSSMFATGNNHSKSKVDKIFCVKLDQVGNIFPAGFACIVDLSKATHPETGFDDKVTSTGKNNNGFSALRVHISDIDCITTIHGSVRDTVKGRSTKTKFVQIDYDTFAE</sequence>
<evidence type="ECO:0000313" key="3">
    <source>
        <dbReference type="EMBL" id="AIX38044.1"/>
    </source>
</evidence>
<dbReference type="Proteomes" id="UP000185279">
    <property type="component" value="Segment"/>
</dbReference>
<dbReference type="EMBL" id="KJ019064">
    <property type="protein sequence ID" value="AIX22812.1"/>
    <property type="molecule type" value="Genomic_DNA"/>
</dbReference>
<organism evidence="1 5">
    <name type="scientific">Synechococcus phage ACG-2014c</name>
    <dbReference type="NCBI Taxonomy" id="1079998"/>
    <lineage>
        <taxon>Viruses</taxon>
        <taxon>Duplodnaviria</taxon>
        <taxon>Heunggongvirae</taxon>
        <taxon>Uroviricota</taxon>
        <taxon>Caudoviricetes</taxon>
        <taxon>Pantevenvirales</taxon>
        <taxon>Kyanoviridae</taxon>
        <taxon>Namakavirus</taxon>
        <taxon>Namakavirus smbcm6</taxon>
    </lineage>
</organism>
<reference evidence="4 5" key="1">
    <citation type="submission" date="2013-12" db="EMBL/GenBank/DDBJ databases">
        <title>Ecological redundancy of diverse viral populations within a natural community.</title>
        <authorList>
            <person name="Gregory A.C."/>
            <person name="LaButti K."/>
            <person name="Copeland A."/>
            <person name="Woyke T."/>
            <person name="Sullivan M.B."/>
        </authorList>
    </citation>
    <scope>NUCLEOTIDE SEQUENCE [LARGE SCALE GENOMIC DNA]</scope>
    <source>
        <strain evidence="1">Syn7803C43</strain>
        <strain evidence="2">Syn7803C98</strain>
        <strain evidence="3">Syn7803US88</strain>
    </source>
</reference>
<dbReference type="Proteomes" id="UP000185278">
    <property type="component" value="Segment"/>
</dbReference>
<evidence type="ECO:0000313" key="4">
    <source>
        <dbReference type="Proteomes" id="UP000185278"/>
    </source>
</evidence>
<accession>A0A0E3EL61</accession>
<name>A0A0E3EL61_9CAUD</name>
<proteinExistence type="predicted"/>
<dbReference type="RefSeq" id="YP_007001771.1">
    <property type="nucleotide sequence ID" value="NC_019444.1"/>
</dbReference>
<evidence type="ECO:0000313" key="5">
    <source>
        <dbReference type="Proteomes" id="UP000185279"/>
    </source>
</evidence>
<gene>
    <name evidence="1" type="ORF">Syn7803C43_43</name>
    <name evidence="2" type="ORF">Syn7803C98_44</name>
    <name evidence="3" type="ORF">Syn7803US88_43</name>
</gene>